<comment type="caution">
    <text evidence="1">The sequence shown here is derived from an EMBL/GenBank/DDBJ whole genome shotgun (WGS) entry which is preliminary data.</text>
</comment>
<reference evidence="1" key="2">
    <citation type="submission" date="2020-11" db="EMBL/GenBank/DDBJ databases">
        <authorList>
            <person name="McCartney M.A."/>
            <person name="Auch B."/>
            <person name="Kono T."/>
            <person name="Mallez S."/>
            <person name="Becker A."/>
            <person name="Gohl D.M."/>
            <person name="Silverstein K.A.T."/>
            <person name="Koren S."/>
            <person name="Bechman K.B."/>
            <person name="Herman A."/>
            <person name="Abrahante J.E."/>
            <person name="Garbe J."/>
        </authorList>
    </citation>
    <scope>NUCLEOTIDE SEQUENCE</scope>
    <source>
        <strain evidence="1">Duluth1</strain>
        <tissue evidence="1">Whole animal</tissue>
    </source>
</reference>
<gene>
    <name evidence="1" type="ORF">DPMN_096348</name>
</gene>
<evidence type="ECO:0000313" key="2">
    <source>
        <dbReference type="Proteomes" id="UP000828390"/>
    </source>
</evidence>
<protein>
    <submittedName>
        <fullName evidence="1">Uncharacterized protein</fullName>
    </submittedName>
</protein>
<dbReference type="Proteomes" id="UP000828390">
    <property type="component" value="Unassembled WGS sequence"/>
</dbReference>
<name>A0A9D4R4E1_DREPO</name>
<keyword evidence="2" id="KW-1185">Reference proteome</keyword>
<accession>A0A9D4R4E1</accession>
<reference evidence="1" key="1">
    <citation type="journal article" date="2019" name="bioRxiv">
        <title>The Genome of the Zebra Mussel, Dreissena polymorpha: A Resource for Invasive Species Research.</title>
        <authorList>
            <person name="McCartney M.A."/>
            <person name="Auch B."/>
            <person name="Kono T."/>
            <person name="Mallez S."/>
            <person name="Zhang Y."/>
            <person name="Obille A."/>
            <person name="Becker A."/>
            <person name="Abrahante J.E."/>
            <person name="Garbe J."/>
            <person name="Badalamenti J.P."/>
            <person name="Herman A."/>
            <person name="Mangelson H."/>
            <person name="Liachko I."/>
            <person name="Sullivan S."/>
            <person name="Sone E.D."/>
            <person name="Koren S."/>
            <person name="Silverstein K.A.T."/>
            <person name="Beckman K.B."/>
            <person name="Gohl D.M."/>
        </authorList>
    </citation>
    <scope>NUCLEOTIDE SEQUENCE</scope>
    <source>
        <strain evidence="1">Duluth1</strain>
        <tissue evidence="1">Whole animal</tissue>
    </source>
</reference>
<sequence>MNRSSPALVCFSIRITVRDIDGPDVLPVGDMVVTFDSIPDVVVAPSGVVPASTEVVTSLPGVVVSSVGDDTETPATVETLCAVAGIDVDNAGESEPDLIENYIR</sequence>
<evidence type="ECO:0000313" key="1">
    <source>
        <dbReference type="EMBL" id="KAH3853813.1"/>
    </source>
</evidence>
<organism evidence="1 2">
    <name type="scientific">Dreissena polymorpha</name>
    <name type="common">Zebra mussel</name>
    <name type="synonym">Mytilus polymorpha</name>
    <dbReference type="NCBI Taxonomy" id="45954"/>
    <lineage>
        <taxon>Eukaryota</taxon>
        <taxon>Metazoa</taxon>
        <taxon>Spiralia</taxon>
        <taxon>Lophotrochozoa</taxon>
        <taxon>Mollusca</taxon>
        <taxon>Bivalvia</taxon>
        <taxon>Autobranchia</taxon>
        <taxon>Heteroconchia</taxon>
        <taxon>Euheterodonta</taxon>
        <taxon>Imparidentia</taxon>
        <taxon>Neoheterodontei</taxon>
        <taxon>Myida</taxon>
        <taxon>Dreissenoidea</taxon>
        <taxon>Dreissenidae</taxon>
        <taxon>Dreissena</taxon>
    </lineage>
</organism>
<proteinExistence type="predicted"/>
<dbReference type="EMBL" id="JAIWYP010000003">
    <property type="protein sequence ID" value="KAH3853813.1"/>
    <property type="molecule type" value="Genomic_DNA"/>
</dbReference>
<dbReference type="AlphaFoldDB" id="A0A9D4R4E1"/>